<evidence type="ECO:0000313" key="1">
    <source>
        <dbReference type="EMBL" id="EFY07192.1"/>
    </source>
</evidence>
<dbReference type="STRING" id="762983.HMPREF9444_00998"/>
<gene>
    <name evidence="1" type="ORF">HMPREF9444_00998</name>
</gene>
<proteinExistence type="predicted"/>
<evidence type="ECO:0000313" key="2">
    <source>
        <dbReference type="Proteomes" id="UP000018458"/>
    </source>
</evidence>
<sequence>MVVKEEVFVSPLFYKISYPKSTCFYLKTNIPFSKKYDYFLI</sequence>
<keyword evidence="2" id="KW-1185">Reference proteome</keyword>
<protein>
    <submittedName>
        <fullName evidence="1">Uncharacterized protein</fullName>
    </submittedName>
</protein>
<dbReference type="AlphaFoldDB" id="E8LJW2"/>
<reference evidence="1 2" key="1">
    <citation type="submission" date="2011-01" db="EMBL/GenBank/DDBJ databases">
        <authorList>
            <person name="Weinstock G."/>
            <person name="Sodergren E."/>
            <person name="Clifton S."/>
            <person name="Fulton L."/>
            <person name="Fulton B."/>
            <person name="Courtney L."/>
            <person name="Fronick C."/>
            <person name="Harrison M."/>
            <person name="Strong C."/>
            <person name="Farmer C."/>
            <person name="Delahaunty K."/>
            <person name="Markovic C."/>
            <person name="Hall O."/>
            <person name="Minx P."/>
            <person name="Tomlinson C."/>
            <person name="Mitreva M."/>
            <person name="Hou S."/>
            <person name="Chen J."/>
            <person name="Wollam A."/>
            <person name="Pepin K.H."/>
            <person name="Johnson M."/>
            <person name="Bhonagiri V."/>
            <person name="Zhang X."/>
            <person name="Suruliraj S."/>
            <person name="Warren W."/>
            <person name="Chinwalla A."/>
            <person name="Mardis E.R."/>
            <person name="Wilson R.K."/>
        </authorList>
    </citation>
    <scope>NUCLEOTIDE SEQUENCE [LARGE SCALE GENOMIC DNA]</scope>
    <source>
        <strain evidence="2">DSM 22608 / JCM 16073 / KCTC 15190 / YIT 12066</strain>
    </source>
</reference>
<accession>E8LJW2</accession>
<dbReference type="Proteomes" id="UP000018458">
    <property type="component" value="Unassembled WGS sequence"/>
</dbReference>
<dbReference type="EMBL" id="AEVO01000048">
    <property type="protein sequence ID" value="EFY07192.1"/>
    <property type="molecule type" value="Genomic_DNA"/>
</dbReference>
<dbReference type="HOGENOM" id="CLU_3277633_0_0_6"/>
<comment type="caution">
    <text evidence="1">The sequence shown here is derived from an EMBL/GenBank/DDBJ whole genome shotgun (WGS) entry which is preliminary data.</text>
</comment>
<name>E8LJW2_SUCHY</name>
<organism evidence="1 2">
    <name type="scientific">Succinatimonas hippei (strain DSM 22608 / JCM 16073 / KCTC 15190 / YIT 12066)</name>
    <dbReference type="NCBI Taxonomy" id="762983"/>
    <lineage>
        <taxon>Bacteria</taxon>
        <taxon>Pseudomonadati</taxon>
        <taxon>Pseudomonadota</taxon>
        <taxon>Gammaproteobacteria</taxon>
        <taxon>Aeromonadales</taxon>
        <taxon>Succinivibrionaceae</taxon>
        <taxon>Succinatimonas</taxon>
    </lineage>
</organism>